<dbReference type="EMBL" id="CAJOBB010000366">
    <property type="protein sequence ID" value="CAF3662639.1"/>
    <property type="molecule type" value="Genomic_DNA"/>
</dbReference>
<keyword evidence="3 9" id="KW-0554">One-carbon metabolism</keyword>
<dbReference type="Proteomes" id="UP000663881">
    <property type="component" value="Unassembled WGS sequence"/>
</dbReference>
<evidence type="ECO:0000256" key="7">
    <source>
        <dbReference type="PIRSR" id="PIRSR001109-1"/>
    </source>
</evidence>
<evidence type="ECO:0000256" key="8">
    <source>
        <dbReference type="PIRSR" id="PIRSR001109-2"/>
    </source>
</evidence>
<dbReference type="InterPro" id="IPR015878">
    <property type="entry name" value="Ado_hCys_hydrolase_NAD-bd"/>
</dbReference>
<dbReference type="Gene3D" id="3.40.50.1480">
    <property type="entry name" value="Adenosylhomocysteinase-like"/>
    <property type="match status" value="1"/>
</dbReference>
<dbReference type="PANTHER" id="PTHR23420">
    <property type="entry name" value="ADENOSYLHOMOCYSTEINASE"/>
    <property type="match status" value="1"/>
</dbReference>
<dbReference type="AlphaFoldDB" id="A0A818S0U2"/>
<dbReference type="OrthoDB" id="10007170at2759"/>
<dbReference type="GO" id="GO:0005829">
    <property type="term" value="C:cytosol"/>
    <property type="evidence" value="ECO:0007669"/>
    <property type="project" value="TreeGrafter"/>
</dbReference>
<feature type="domain" description="S-adenosyl-L-homocysteine hydrolase NAD binding" evidence="11">
    <location>
        <begin position="259"/>
        <end position="420"/>
    </location>
</feature>
<dbReference type="NCBIfam" id="NF004005">
    <property type="entry name" value="PRK05476.2-3"/>
    <property type="match status" value="1"/>
</dbReference>
<dbReference type="SUPFAM" id="SSF52283">
    <property type="entry name" value="Formate/glycerate dehydrogenase catalytic domain-like"/>
    <property type="match status" value="1"/>
</dbReference>
<keyword evidence="5 8" id="KW-0520">NAD</keyword>
<dbReference type="GO" id="GO:0004013">
    <property type="term" value="F:adenosylhomocysteinase activity"/>
    <property type="evidence" value="ECO:0007669"/>
    <property type="project" value="UniProtKB-EC"/>
</dbReference>
<dbReference type="FunFam" id="3.40.50.720:FF:000004">
    <property type="entry name" value="Adenosylhomocysteinase"/>
    <property type="match status" value="1"/>
</dbReference>
<evidence type="ECO:0000313" key="14">
    <source>
        <dbReference type="EMBL" id="CAF3662639.1"/>
    </source>
</evidence>
<accession>A0A818S0U2</accession>
<dbReference type="SMART" id="SM00996">
    <property type="entry name" value="AdoHcyase"/>
    <property type="match status" value="1"/>
</dbReference>
<dbReference type="Proteomes" id="UP000663868">
    <property type="component" value="Unassembled WGS sequence"/>
</dbReference>
<evidence type="ECO:0000256" key="3">
    <source>
        <dbReference type="ARBA" id="ARBA00022563"/>
    </source>
</evidence>
<dbReference type="SMART" id="SM00997">
    <property type="entry name" value="AdoHcyase_NAD"/>
    <property type="match status" value="1"/>
</dbReference>
<evidence type="ECO:0000256" key="1">
    <source>
        <dbReference type="ARBA" id="ARBA00005195"/>
    </source>
</evidence>
<dbReference type="GO" id="GO:0006730">
    <property type="term" value="P:one-carbon metabolic process"/>
    <property type="evidence" value="ECO:0007669"/>
    <property type="project" value="UniProtKB-KW"/>
</dbReference>
<evidence type="ECO:0000313" key="16">
    <source>
        <dbReference type="Proteomes" id="UP000663868"/>
    </source>
</evidence>
<dbReference type="GO" id="GO:0033353">
    <property type="term" value="P:S-adenosylmethionine cycle"/>
    <property type="evidence" value="ECO:0007669"/>
    <property type="project" value="TreeGrafter"/>
</dbReference>
<dbReference type="EMBL" id="CAJOAY010001706">
    <property type="protein sequence ID" value="CAF3876858.1"/>
    <property type="molecule type" value="Genomic_DNA"/>
</dbReference>
<evidence type="ECO:0000256" key="5">
    <source>
        <dbReference type="ARBA" id="ARBA00023027"/>
    </source>
</evidence>
<feature type="binding site" evidence="7">
    <location>
        <position position="199"/>
    </location>
    <ligand>
        <name>substrate</name>
    </ligand>
</feature>
<sequence length="500" mass="55551">MSVKRRFTIDVECLSNQEESENSPKLNQTRQKRFCRQLSDHNCEEYEWIDGFNKEQKQSENIRFFYSGIEKLPYKIADINLAELGRKALTMAEAEMPGVMQLRKIHGQKKPLKGVRLAGCLHVTAQTGVMIETLHELGAEIQWSCCNPLSTQDDVAAALVKAGIAIYAWKGETDEEKLWCIDQTIYFRDGQPLNAILDDGFNLARIVHEKYPHLTSLIHGSSEETTAGITKLRKILKEQKLKFPVINVNDSVTKSKFDNNYGCGESLIDGIKRATDVMIGGKVVVVIGYGNVGKGCAKALSGLGARVIITEIDPICALQAAMDGYQVITMAEACKIGQIFVTATGSTGLIRGEHMMEMRDMVILCNIGSGQTEIDVVWLKQNAVKIENVKPQVDIYHLSNGRAIILPADGRVVNLSCAHGNPSFVMSNSFSNQILAQIELFTKKGQYLIGIHTLSKTLDEAVASAHLEYLNVKLDTLTPAQSTYIDVHPFGPFKPNYYRY</sequence>
<feature type="binding site" evidence="7">
    <location>
        <position position="124"/>
    </location>
    <ligand>
        <name>substrate</name>
    </ligand>
</feature>
<dbReference type="Proteomes" id="UP000663860">
    <property type="component" value="Unassembled WGS sequence"/>
</dbReference>
<comment type="catalytic activity">
    <reaction evidence="9">
        <text>S-adenosyl-L-homocysteine + H2O = L-homocysteine + adenosine</text>
        <dbReference type="Rhea" id="RHEA:21708"/>
        <dbReference type="ChEBI" id="CHEBI:15377"/>
        <dbReference type="ChEBI" id="CHEBI:16335"/>
        <dbReference type="ChEBI" id="CHEBI:57856"/>
        <dbReference type="ChEBI" id="CHEBI:58199"/>
        <dbReference type="EC" id="3.13.2.1"/>
    </reaction>
</comment>
<protein>
    <recommendedName>
        <fullName evidence="6 9">Adenosylhomocysteinase</fullName>
        <ecNumber evidence="6 9">3.13.2.1</ecNumber>
    </recommendedName>
</protein>
<organism evidence="14 16">
    <name type="scientific">Adineta steineri</name>
    <dbReference type="NCBI Taxonomy" id="433720"/>
    <lineage>
        <taxon>Eukaryota</taxon>
        <taxon>Metazoa</taxon>
        <taxon>Spiralia</taxon>
        <taxon>Gnathifera</taxon>
        <taxon>Rotifera</taxon>
        <taxon>Eurotatoria</taxon>
        <taxon>Bdelloidea</taxon>
        <taxon>Adinetida</taxon>
        <taxon>Adinetidae</taxon>
        <taxon>Adineta</taxon>
    </lineage>
</organism>
<dbReference type="Gene3D" id="3.40.50.720">
    <property type="entry name" value="NAD(P)-binding Rossmann-like Domain"/>
    <property type="match status" value="1"/>
</dbReference>
<dbReference type="PIRSF" id="PIRSF001109">
    <property type="entry name" value="Ad_hcy_hydrolase"/>
    <property type="match status" value="1"/>
</dbReference>
<comment type="caution">
    <text evidence="14">The sequence shown here is derived from an EMBL/GenBank/DDBJ whole genome shotgun (WGS) entry which is preliminary data.</text>
</comment>
<dbReference type="SUPFAM" id="SSF51735">
    <property type="entry name" value="NAD(P)-binding Rossmann-fold domains"/>
    <property type="match status" value="1"/>
</dbReference>
<feature type="binding site" evidence="8">
    <location>
        <begin position="290"/>
        <end position="295"/>
    </location>
    <ligand>
        <name>NAD(+)</name>
        <dbReference type="ChEBI" id="CHEBI:57540"/>
    </ligand>
</feature>
<evidence type="ECO:0000313" key="13">
    <source>
        <dbReference type="EMBL" id="CAF1182577.1"/>
    </source>
</evidence>
<keyword evidence="4 9" id="KW-0378">Hydrolase</keyword>
<reference evidence="14" key="1">
    <citation type="submission" date="2021-02" db="EMBL/GenBank/DDBJ databases">
        <authorList>
            <person name="Nowell W R."/>
        </authorList>
    </citation>
    <scope>NUCLEOTIDE SEQUENCE</scope>
</reference>
<dbReference type="UniPathway" id="UPA00314">
    <property type="reaction ID" value="UER00076"/>
</dbReference>
<proteinExistence type="inferred from homology"/>
<gene>
    <name evidence="12" type="ORF">IZO911_LOCUS23948</name>
    <name evidence="14" type="ORF">KXQ929_LOCUS8426</name>
    <name evidence="15" type="ORF">OKA104_LOCUS22919</name>
    <name evidence="13" type="ORF">VCS650_LOCUS24578</name>
</gene>
<dbReference type="NCBIfam" id="TIGR00936">
    <property type="entry name" value="ahcY"/>
    <property type="match status" value="1"/>
</dbReference>
<comment type="similarity">
    <text evidence="2 10">Belongs to the adenosylhomocysteinase family.</text>
</comment>
<dbReference type="CDD" id="cd00401">
    <property type="entry name" value="SAHH"/>
    <property type="match status" value="1"/>
</dbReference>
<dbReference type="InterPro" id="IPR020082">
    <property type="entry name" value="S-Ado-L-homoCys_hydrolase_CS"/>
</dbReference>
<evidence type="ECO:0000256" key="10">
    <source>
        <dbReference type="RuleBase" id="RU004166"/>
    </source>
</evidence>
<feature type="binding site" evidence="8">
    <location>
        <position position="311"/>
    </location>
    <ligand>
        <name>NAD(+)</name>
        <dbReference type="ChEBI" id="CHEBI:57540"/>
    </ligand>
</feature>
<dbReference type="PROSITE" id="PS00739">
    <property type="entry name" value="ADOHCYASE_2"/>
    <property type="match status" value="1"/>
</dbReference>
<evidence type="ECO:0000259" key="11">
    <source>
        <dbReference type="SMART" id="SM00997"/>
    </source>
</evidence>
<dbReference type="Proteomes" id="UP000663891">
    <property type="component" value="Unassembled WGS sequence"/>
</dbReference>
<evidence type="ECO:0000256" key="6">
    <source>
        <dbReference type="ARBA" id="ARBA00034527"/>
    </source>
</evidence>
<feature type="binding site" evidence="7">
    <location>
        <position position="224"/>
    </location>
    <ligand>
        <name>substrate</name>
    </ligand>
</feature>
<dbReference type="InterPro" id="IPR042172">
    <property type="entry name" value="Adenosylhomocyst_ase-like_sf"/>
</dbReference>
<evidence type="ECO:0000256" key="4">
    <source>
        <dbReference type="ARBA" id="ARBA00022801"/>
    </source>
</evidence>
<dbReference type="EMBL" id="CAJNOE010000282">
    <property type="protein sequence ID" value="CAF1117432.1"/>
    <property type="molecule type" value="Genomic_DNA"/>
</dbReference>
<dbReference type="EC" id="3.13.2.1" evidence="6 9"/>
<feature type="binding site" evidence="7">
    <location>
        <position position="254"/>
    </location>
    <ligand>
        <name>substrate</name>
    </ligand>
</feature>
<dbReference type="PANTHER" id="PTHR23420:SF0">
    <property type="entry name" value="ADENOSYLHOMOCYSTEINASE"/>
    <property type="match status" value="1"/>
</dbReference>
<dbReference type="EMBL" id="CAJNON010000303">
    <property type="protein sequence ID" value="CAF1182577.1"/>
    <property type="molecule type" value="Genomic_DNA"/>
</dbReference>
<dbReference type="Pfam" id="PF05221">
    <property type="entry name" value="AdoHcyase"/>
    <property type="match status" value="1"/>
</dbReference>
<dbReference type="Pfam" id="PF00670">
    <property type="entry name" value="AdoHcyase_NAD"/>
    <property type="match status" value="1"/>
</dbReference>
<comment type="cofactor">
    <cofactor evidence="8 9">
        <name>NAD(+)</name>
        <dbReference type="ChEBI" id="CHEBI:57540"/>
    </cofactor>
    <text evidence="8 9">Binds 1 NAD(+) per subunit.</text>
</comment>
<dbReference type="InterPro" id="IPR036291">
    <property type="entry name" value="NAD(P)-bd_dom_sf"/>
</dbReference>
<evidence type="ECO:0000313" key="12">
    <source>
        <dbReference type="EMBL" id="CAF1117432.1"/>
    </source>
</evidence>
<comment type="pathway">
    <text evidence="1 9">Amino-acid biosynthesis; L-homocysteine biosynthesis; L-homocysteine from S-adenosyl-L-homocysteine: step 1/1.</text>
</comment>
<evidence type="ECO:0000313" key="15">
    <source>
        <dbReference type="EMBL" id="CAF3876858.1"/>
    </source>
</evidence>
<dbReference type="InterPro" id="IPR000043">
    <property type="entry name" value="Adenosylhomocysteinase-like"/>
</dbReference>
<feature type="binding site" evidence="7">
    <location>
        <position position="258"/>
    </location>
    <ligand>
        <name>substrate</name>
    </ligand>
</feature>
<evidence type="ECO:0000256" key="2">
    <source>
        <dbReference type="ARBA" id="ARBA00007122"/>
    </source>
</evidence>
<name>A0A818S0U2_9BILA</name>
<feature type="binding site" evidence="8">
    <location>
        <position position="414"/>
    </location>
    <ligand>
        <name>NAD(+)</name>
        <dbReference type="ChEBI" id="CHEBI:57540"/>
    </ligand>
</feature>
<evidence type="ECO:0000256" key="9">
    <source>
        <dbReference type="RuleBase" id="RU000548"/>
    </source>
</evidence>